<keyword evidence="2 9" id="KW-0489">Methyltransferase</keyword>
<dbReference type="InterPro" id="IPR022724">
    <property type="entry name" value="rRNA_MeTrfase_SpoU_C"/>
</dbReference>
<dbReference type="SUPFAM" id="SSF75217">
    <property type="entry name" value="alpha/beta knot"/>
    <property type="match status" value="1"/>
</dbReference>
<protein>
    <submittedName>
        <fullName evidence="9">Putative tRNA (Guanosine-2'-O-)-methyltransferase</fullName>
    </submittedName>
</protein>
<dbReference type="EMBL" id="MG264610">
    <property type="protein sequence ID" value="AUG32221.1"/>
    <property type="molecule type" value="Genomic_DNA"/>
</dbReference>
<reference evidence="9" key="1">
    <citation type="submission" date="2017-10" db="EMBL/GenBank/DDBJ databases">
        <title>Paulinella longichromatophora chromatophore genome.</title>
        <authorList>
            <person name="Lhee D."/>
            <person name="Yoon H.S."/>
        </authorList>
    </citation>
    <scope>NUCLEOTIDE SEQUENCE</scope>
</reference>
<evidence type="ECO:0000259" key="8">
    <source>
        <dbReference type="Pfam" id="PF12105"/>
    </source>
</evidence>
<feature type="domain" description="RNA methyltransferase SpoU/TrmH type C-terminal" evidence="8">
    <location>
        <begin position="165"/>
        <end position="219"/>
    </location>
</feature>
<dbReference type="GO" id="GO:0002938">
    <property type="term" value="P:tRNA guanine ribose methylation"/>
    <property type="evidence" value="ECO:0007669"/>
    <property type="project" value="TreeGrafter"/>
</dbReference>
<feature type="domain" description="tRNA/rRNA methyltransferase SpoU type" evidence="7">
    <location>
        <begin position="22"/>
        <end position="161"/>
    </location>
</feature>
<evidence type="ECO:0000256" key="6">
    <source>
        <dbReference type="ARBA" id="ARBA00022884"/>
    </source>
</evidence>
<evidence type="ECO:0000256" key="3">
    <source>
        <dbReference type="ARBA" id="ARBA00022679"/>
    </source>
</evidence>
<dbReference type="HAMAP" id="MF_02060">
    <property type="entry name" value="tRNA_methyltr_TrmH"/>
    <property type="match status" value="1"/>
</dbReference>
<name>A0A2H4ZNY3_9EUKA</name>
<evidence type="ECO:0000256" key="4">
    <source>
        <dbReference type="ARBA" id="ARBA00022691"/>
    </source>
</evidence>
<proteinExistence type="inferred from homology"/>
<dbReference type="InterPro" id="IPR033671">
    <property type="entry name" value="TrmH"/>
</dbReference>
<organism evidence="9">
    <name type="scientific">Paulinella longichromatophora</name>
    <dbReference type="NCBI Taxonomy" id="1708747"/>
    <lineage>
        <taxon>Eukaryota</taxon>
        <taxon>Sar</taxon>
        <taxon>Rhizaria</taxon>
        <taxon>Cercozoa</taxon>
        <taxon>Imbricatea</taxon>
        <taxon>Silicofilosea</taxon>
        <taxon>Euglyphida</taxon>
        <taxon>Paulinellidae</taxon>
        <taxon>Paulinella</taxon>
    </lineage>
</organism>
<keyword evidence="3 9" id="KW-0808">Transferase</keyword>
<dbReference type="GO" id="GO:0000049">
    <property type="term" value="F:tRNA binding"/>
    <property type="evidence" value="ECO:0007669"/>
    <property type="project" value="UniProtKB-KW"/>
</dbReference>
<dbReference type="GO" id="GO:0141100">
    <property type="term" value="F:tRNA (guanine(18)-2'-O)-methyltransferase activity"/>
    <property type="evidence" value="ECO:0007669"/>
    <property type="project" value="InterPro"/>
</dbReference>
<dbReference type="Gene3D" id="3.40.1280.10">
    <property type="match status" value="1"/>
</dbReference>
<sequence>MSLLPRRFKRLEFVLNYRMSDLTVILEDVEKSHNISAILRTCDAVGIPEAYAISSEKRLRVFKNTALGSQKWIRLNHGESILRAITRLKQRGFKIYGTQLNQGSIEYYNCNFVGPTAFILGAEKWGLSKNAAELVDQAISIPMIGMVQSLNVSVANAVLLFEVLRQRQVYNALPKIGEGLAREHKKKLLFEYGYPQVANSYRSKKLLYPDIDSYGQIIKG</sequence>
<evidence type="ECO:0000256" key="5">
    <source>
        <dbReference type="ARBA" id="ARBA00022694"/>
    </source>
</evidence>
<evidence type="ECO:0000313" key="9">
    <source>
        <dbReference type="EMBL" id="AUG32221.1"/>
    </source>
</evidence>
<evidence type="ECO:0000256" key="1">
    <source>
        <dbReference type="ARBA" id="ARBA00022555"/>
    </source>
</evidence>
<gene>
    <name evidence="9" type="ORF">PLO_218</name>
</gene>
<dbReference type="Pfam" id="PF12105">
    <property type="entry name" value="SpoU_methylas_C"/>
    <property type="match status" value="1"/>
</dbReference>
<dbReference type="InterPro" id="IPR001537">
    <property type="entry name" value="SpoU_MeTrfase"/>
</dbReference>
<dbReference type="AlphaFoldDB" id="A0A2H4ZNY3"/>
<keyword evidence="5" id="KW-0819">tRNA processing</keyword>
<dbReference type="InterPro" id="IPR029026">
    <property type="entry name" value="tRNA_m1G_MTases_N"/>
</dbReference>
<keyword evidence="1" id="KW-0820">tRNA-binding</keyword>
<evidence type="ECO:0000259" key="7">
    <source>
        <dbReference type="Pfam" id="PF00588"/>
    </source>
</evidence>
<dbReference type="CDD" id="cd18092">
    <property type="entry name" value="SpoU-like_TrmH"/>
    <property type="match status" value="1"/>
</dbReference>
<dbReference type="InterPro" id="IPR029028">
    <property type="entry name" value="Alpha/beta_knot_MTases"/>
</dbReference>
<dbReference type="PANTHER" id="PTHR43453">
    <property type="entry name" value="RRNA METHYLASE-LIKE"/>
    <property type="match status" value="1"/>
</dbReference>
<evidence type="ECO:0000256" key="2">
    <source>
        <dbReference type="ARBA" id="ARBA00022603"/>
    </source>
</evidence>
<keyword evidence="4" id="KW-0949">S-adenosyl-L-methionine</keyword>
<dbReference type="Pfam" id="PF00588">
    <property type="entry name" value="SpoU_methylase"/>
    <property type="match status" value="1"/>
</dbReference>
<geneLocation type="plastid" evidence="9"/>
<keyword evidence="6" id="KW-0694">RNA-binding</keyword>
<dbReference type="PANTHER" id="PTHR43453:SF1">
    <property type="entry name" value="TRNA_RRNA METHYLTRANSFERASE SPOU TYPE DOMAIN-CONTAINING PROTEIN"/>
    <property type="match status" value="1"/>
</dbReference>
<accession>A0A2H4ZNY3</accession>
<keyword evidence="9" id="KW-0934">Plastid</keyword>